<feature type="region of interest" description="Disordered" evidence="2">
    <location>
        <begin position="707"/>
        <end position="726"/>
    </location>
</feature>
<feature type="compositionally biased region" description="Basic and acidic residues" evidence="2">
    <location>
        <begin position="507"/>
        <end position="527"/>
    </location>
</feature>
<keyword evidence="1" id="KW-0175">Coiled coil</keyword>
<feature type="compositionally biased region" description="Basic and acidic residues" evidence="2">
    <location>
        <begin position="74"/>
        <end position="84"/>
    </location>
</feature>
<feature type="region of interest" description="Disordered" evidence="2">
    <location>
        <begin position="580"/>
        <end position="694"/>
    </location>
</feature>
<comment type="caution">
    <text evidence="3">The sequence shown here is derived from an EMBL/GenBank/DDBJ whole genome shotgun (WGS) entry which is preliminary data.</text>
</comment>
<feature type="compositionally biased region" description="Basic and acidic residues" evidence="2">
    <location>
        <begin position="200"/>
        <end position="210"/>
    </location>
</feature>
<feature type="region of interest" description="Disordered" evidence="2">
    <location>
        <begin position="53"/>
        <end position="92"/>
    </location>
</feature>
<evidence type="ECO:0000256" key="1">
    <source>
        <dbReference type="SAM" id="Coils"/>
    </source>
</evidence>
<feature type="compositionally biased region" description="Basic and acidic residues" evidence="2">
    <location>
        <begin position="707"/>
        <end position="720"/>
    </location>
</feature>
<organism evidence="3">
    <name type="scientific">Menopon gallinae</name>
    <name type="common">poultry shaft louse</name>
    <dbReference type="NCBI Taxonomy" id="328185"/>
    <lineage>
        <taxon>Eukaryota</taxon>
        <taxon>Metazoa</taxon>
        <taxon>Ecdysozoa</taxon>
        <taxon>Arthropoda</taxon>
        <taxon>Hexapoda</taxon>
        <taxon>Insecta</taxon>
        <taxon>Pterygota</taxon>
        <taxon>Neoptera</taxon>
        <taxon>Paraneoptera</taxon>
        <taxon>Psocodea</taxon>
        <taxon>Troctomorpha</taxon>
        <taxon>Phthiraptera</taxon>
        <taxon>Amblycera</taxon>
        <taxon>Menoponidae</taxon>
        <taxon>Menopon</taxon>
    </lineage>
</organism>
<feature type="compositionally biased region" description="Polar residues" evidence="2">
    <location>
        <begin position="537"/>
        <end position="546"/>
    </location>
</feature>
<name>A0AAW2I5P6_9NEOP</name>
<proteinExistence type="predicted"/>
<sequence length="767" mass="85414">MTSEKEPDSSSPFADVEAEAVEDPSEEINRGQYNLTITRNYRNKTRRVEISKILQDGEPASDRSPSPVAALVRHGGETDTRESEEAAEGAPAGAEFELTIKSNNSVIKIRGFDNESTISFDAGTRPGESVYDFLSKEVDKIFKRPEKEEIEKAIKAVKGGEKTPRKAKPRKNTWKALTKTLINVRGGKWRDQRRGSLERYPKMVLLKDPETPAEADGGEKRVARTEKETQEPSREKVQPEEKDSTPANAEVDDLLLKEMNILAEERLCVELEKQLLGEEMDLLRKEKQILKKERSLLGEEMKEEKGPSGDGPAFRKCPGTHRRCLAAEREHFYSSAPAIFPLRDRYSCSSLYLPAYDRPVPFYSCTDFCCGGRARTEPPEQKNDATTQTETGDVDPDAEDPKGLGMPFGILSDLFPRIVVMKSFQEEVSGEEDAPKVFEIPENPEGMLQTEKEETGCDESERPVDVRLEEEETDGEPAPTVDDAEDTAEGPTDDSEDLPLTRIGRSIYDKLKELAIERQGAREEKPETASPKDSGRKPSSLTITVGSGSGHAEITLRGGDAGVRQTETDTADKALVCRSELWHASDGATPREKGSPRPEGLTVSDPNRELSLSLSDDDGMILTVAMGSKKSASDDSDRAHRRGRTSRRAISEPVSDAKELSPRTGDALRTLKEKLERTERPATGKSDDGARFPGLYLIRPVDPRKAFPKDDYSVTKERERKRGRSTGRAREYYCEECLATMRLLEDEDLSVRSIVDKFETIIQLGSY</sequence>
<reference evidence="3" key="1">
    <citation type="journal article" date="2024" name="Gigascience">
        <title>Chromosome-level genome of the poultry shaft louse Menopon gallinae provides insight into the host-switching and adaptive evolution of parasitic lice.</title>
        <authorList>
            <person name="Xu Y."/>
            <person name="Ma L."/>
            <person name="Liu S."/>
            <person name="Liang Y."/>
            <person name="Liu Q."/>
            <person name="He Z."/>
            <person name="Tian L."/>
            <person name="Duan Y."/>
            <person name="Cai W."/>
            <person name="Li H."/>
            <person name="Song F."/>
        </authorList>
    </citation>
    <scope>NUCLEOTIDE SEQUENCE</scope>
    <source>
        <strain evidence="3">Cailab_2023a</strain>
    </source>
</reference>
<accession>A0AAW2I5P6</accession>
<protein>
    <submittedName>
        <fullName evidence="3">Uncharacterized protein</fullName>
    </submittedName>
</protein>
<feature type="coiled-coil region" evidence="1">
    <location>
        <begin position="273"/>
        <end position="300"/>
    </location>
</feature>
<feature type="region of interest" description="Disordered" evidence="2">
    <location>
        <begin position="1"/>
        <end position="29"/>
    </location>
</feature>
<dbReference type="AlphaFoldDB" id="A0AAW2I5P6"/>
<gene>
    <name evidence="3" type="ORF">PYX00_004453</name>
</gene>
<evidence type="ECO:0000313" key="3">
    <source>
        <dbReference type="EMBL" id="KAL0277023.1"/>
    </source>
</evidence>
<feature type="compositionally biased region" description="Basic and acidic residues" evidence="2">
    <location>
        <begin position="217"/>
        <end position="244"/>
    </location>
</feature>
<feature type="compositionally biased region" description="Basic and acidic residues" evidence="2">
    <location>
        <begin position="450"/>
        <end position="467"/>
    </location>
</feature>
<feature type="region of interest" description="Disordered" evidence="2">
    <location>
        <begin position="375"/>
        <end position="403"/>
    </location>
</feature>
<feature type="region of interest" description="Disordered" evidence="2">
    <location>
        <begin position="428"/>
        <end position="567"/>
    </location>
</feature>
<feature type="compositionally biased region" description="Acidic residues" evidence="2">
    <location>
        <begin position="482"/>
        <end position="497"/>
    </location>
</feature>
<dbReference type="EMBL" id="JARGDH010000002">
    <property type="protein sequence ID" value="KAL0277023.1"/>
    <property type="molecule type" value="Genomic_DNA"/>
</dbReference>
<feature type="compositionally biased region" description="Basic and acidic residues" evidence="2">
    <location>
        <begin position="669"/>
        <end position="690"/>
    </location>
</feature>
<feature type="region of interest" description="Disordered" evidence="2">
    <location>
        <begin position="200"/>
        <end position="250"/>
    </location>
</feature>
<feature type="compositionally biased region" description="Acidic residues" evidence="2">
    <location>
        <begin position="16"/>
        <end position="26"/>
    </location>
</feature>
<evidence type="ECO:0000256" key="2">
    <source>
        <dbReference type="SAM" id="MobiDB-lite"/>
    </source>
</evidence>